<protein>
    <submittedName>
        <fullName evidence="3">Uncharacterized protein</fullName>
    </submittedName>
</protein>
<keyword evidence="4" id="KW-1185">Reference proteome</keyword>
<name>A0A8T0P2B8_PANVG</name>
<dbReference type="AlphaFoldDB" id="A0A8T0P2B8"/>
<dbReference type="EMBL" id="CM029052">
    <property type="protein sequence ID" value="KAG2556321.1"/>
    <property type="molecule type" value="Genomic_DNA"/>
</dbReference>
<evidence type="ECO:0000256" key="1">
    <source>
        <dbReference type="SAM" id="MobiDB-lite"/>
    </source>
</evidence>
<keyword evidence="2" id="KW-0472">Membrane</keyword>
<evidence type="ECO:0000313" key="4">
    <source>
        <dbReference type="Proteomes" id="UP000823388"/>
    </source>
</evidence>
<keyword evidence="2" id="KW-1133">Transmembrane helix</keyword>
<evidence type="ECO:0000256" key="2">
    <source>
        <dbReference type="SAM" id="Phobius"/>
    </source>
</evidence>
<comment type="caution">
    <text evidence="3">The sequence shown here is derived from an EMBL/GenBank/DDBJ whole genome shotgun (WGS) entry which is preliminary data.</text>
</comment>
<accession>A0A8T0P2B8</accession>
<feature type="transmembrane region" description="Helical" evidence="2">
    <location>
        <begin position="90"/>
        <end position="115"/>
    </location>
</feature>
<evidence type="ECO:0000313" key="3">
    <source>
        <dbReference type="EMBL" id="KAG2556321.1"/>
    </source>
</evidence>
<reference evidence="3" key="1">
    <citation type="submission" date="2020-05" db="EMBL/GenBank/DDBJ databases">
        <title>WGS assembly of Panicum virgatum.</title>
        <authorList>
            <person name="Lovell J.T."/>
            <person name="Jenkins J."/>
            <person name="Shu S."/>
            <person name="Juenger T.E."/>
            <person name="Schmutz J."/>
        </authorList>
    </citation>
    <scope>NUCLEOTIDE SEQUENCE</scope>
    <source>
        <strain evidence="3">AP13</strain>
    </source>
</reference>
<gene>
    <name evidence="3" type="ORF">PVAP13_8NG071000</name>
</gene>
<feature type="region of interest" description="Disordered" evidence="1">
    <location>
        <begin position="16"/>
        <end position="38"/>
    </location>
</feature>
<feature type="transmembrane region" description="Helical" evidence="2">
    <location>
        <begin position="61"/>
        <end position="78"/>
    </location>
</feature>
<keyword evidence="2" id="KW-0812">Transmembrane</keyword>
<sequence>MACGACRCYCNAGREAEGPGDELSGASADLENGQRTETAATAEKDPVNVILMSAVDRVTKFVVRGLLILLWVYLYNSMRRYAISYIGNDTWFSTFAVTVIAVPVAEFLCIVGQVLSTPLPRSFDLWPTPFPRRK</sequence>
<dbReference type="Proteomes" id="UP000823388">
    <property type="component" value="Chromosome 8N"/>
</dbReference>
<organism evidence="3 4">
    <name type="scientific">Panicum virgatum</name>
    <name type="common">Blackwell switchgrass</name>
    <dbReference type="NCBI Taxonomy" id="38727"/>
    <lineage>
        <taxon>Eukaryota</taxon>
        <taxon>Viridiplantae</taxon>
        <taxon>Streptophyta</taxon>
        <taxon>Embryophyta</taxon>
        <taxon>Tracheophyta</taxon>
        <taxon>Spermatophyta</taxon>
        <taxon>Magnoliopsida</taxon>
        <taxon>Liliopsida</taxon>
        <taxon>Poales</taxon>
        <taxon>Poaceae</taxon>
        <taxon>PACMAD clade</taxon>
        <taxon>Panicoideae</taxon>
        <taxon>Panicodae</taxon>
        <taxon>Paniceae</taxon>
        <taxon>Panicinae</taxon>
        <taxon>Panicum</taxon>
        <taxon>Panicum sect. Hiantes</taxon>
    </lineage>
</organism>
<proteinExistence type="predicted"/>